<evidence type="ECO:0000313" key="2">
    <source>
        <dbReference type="Proteomes" id="UP000238655"/>
    </source>
</evidence>
<proteinExistence type="predicted"/>
<name>A0A2S5E759_9BURK</name>
<dbReference type="AlphaFoldDB" id="A0A2S5E759"/>
<evidence type="ECO:0000313" key="1">
    <source>
        <dbReference type="EMBL" id="POZ87112.1"/>
    </source>
</evidence>
<dbReference type="Proteomes" id="UP000238655">
    <property type="component" value="Chromosome 2"/>
</dbReference>
<protein>
    <submittedName>
        <fullName evidence="1">DUF3304 domain-containing protein</fullName>
    </submittedName>
</protein>
<dbReference type="Pfam" id="PF11745">
    <property type="entry name" value="DUF3304"/>
    <property type="match status" value="1"/>
</dbReference>
<gene>
    <name evidence="1" type="ORF">C3743_11930</name>
</gene>
<comment type="caution">
    <text evidence="1">The sequence shown here is derived from an EMBL/GenBank/DDBJ whole genome shotgun (WGS) entry which is preliminary data.</text>
</comment>
<reference evidence="1 2" key="1">
    <citation type="submission" date="2018-01" db="EMBL/GenBank/DDBJ databases">
        <title>Successful Treatment of Persistent Burkholderia cepacia Bacteremia with Ceftazidime-Avibactam.</title>
        <authorList>
            <person name="Tamma P."/>
            <person name="Fan Y."/>
            <person name="Bergman Y."/>
            <person name="Sick-Samuels A."/>
            <person name="Hsu A."/>
            <person name="Timp W."/>
            <person name="Simner P."/>
        </authorList>
    </citation>
    <scope>NUCLEOTIDE SEQUENCE [LARGE SCALE GENOMIC DNA]</scope>
    <source>
        <strain evidence="1 2">170816</strain>
    </source>
</reference>
<accession>A0A2S5E759</accession>
<organism evidence="1 2">
    <name type="scientific">Burkholderia contaminans</name>
    <dbReference type="NCBI Taxonomy" id="488447"/>
    <lineage>
        <taxon>Bacteria</taxon>
        <taxon>Pseudomonadati</taxon>
        <taxon>Pseudomonadota</taxon>
        <taxon>Betaproteobacteria</taxon>
        <taxon>Burkholderiales</taxon>
        <taxon>Burkholderiaceae</taxon>
        <taxon>Burkholderia</taxon>
        <taxon>Burkholderia cepacia complex</taxon>
    </lineage>
</organism>
<dbReference type="InterPro" id="IPR021733">
    <property type="entry name" value="DUF3304"/>
</dbReference>
<dbReference type="EMBL" id="PQVP01000001">
    <property type="protein sequence ID" value="POZ87112.1"/>
    <property type="molecule type" value="Genomic_DNA"/>
</dbReference>
<sequence>MAGADVREPTFDESRVGQCLGDGVLQHGRSTSVVRADAAYLAVLLWYGKQRYDGGVNVKQLIGLVSVSLLLLAGCAGLRADGASTVESPKRVELNSGDSRSMNYTPWYIHTFSISGPKGSRIGGGGGNMRAIDKDGKPGQAGGTCCTSYPREWQADLKVTVRWKVDKKQDGKTLGYWYKAEDVRIEPYITGQTAGVWAIFLPGDRVKIVVGNPSAHDLAPDAGPPSATDPYVAQGALDEEWNRLYR</sequence>